<comment type="caution">
    <text evidence="1">The sequence shown here is derived from an EMBL/GenBank/DDBJ whole genome shotgun (WGS) entry which is preliminary data.</text>
</comment>
<protein>
    <submittedName>
        <fullName evidence="1">Uncharacterized protein</fullName>
    </submittedName>
</protein>
<proteinExistence type="predicted"/>
<name>A0A415U1G0_9FIRM</name>
<evidence type="ECO:0000313" key="2">
    <source>
        <dbReference type="Proteomes" id="UP000283700"/>
    </source>
</evidence>
<accession>A0A415U1G0</accession>
<gene>
    <name evidence="1" type="ORF">DWZ29_10885</name>
</gene>
<organism evidence="1 2">
    <name type="scientific">Anaerobutyricum hallii</name>
    <dbReference type="NCBI Taxonomy" id="39488"/>
    <lineage>
        <taxon>Bacteria</taxon>
        <taxon>Bacillati</taxon>
        <taxon>Bacillota</taxon>
        <taxon>Clostridia</taxon>
        <taxon>Lachnospirales</taxon>
        <taxon>Lachnospiraceae</taxon>
        <taxon>Anaerobutyricum</taxon>
    </lineage>
</organism>
<evidence type="ECO:0000313" key="1">
    <source>
        <dbReference type="EMBL" id="RHN11848.1"/>
    </source>
</evidence>
<dbReference type="AlphaFoldDB" id="A0A415U1G0"/>
<reference evidence="1 2" key="1">
    <citation type="submission" date="2018-08" db="EMBL/GenBank/DDBJ databases">
        <title>A genome reference for cultivated species of the human gut microbiota.</title>
        <authorList>
            <person name="Zou Y."/>
            <person name="Xue W."/>
            <person name="Luo G."/>
        </authorList>
    </citation>
    <scope>NUCLEOTIDE SEQUENCE [LARGE SCALE GENOMIC DNA]</scope>
    <source>
        <strain evidence="1 2">AF31-17AC</strain>
    </source>
</reference>
<dbReference type="Proteomes" id="UP000283700">
    <property type="component" value="Unassembled WGS sequence"/>
</dbReference>
<dbReference type="EMBL" id="QRQO01000031">
    <property type="protein sequence ID" value="RHN11848.1"/>
    <property type="molecule type" value="Genomic_DNA"/>
</dbReference>
<sequence>MIKQDFYKKEKNMKIGDIVKSRHTEQEYKVVEVNKKHKCAYVCVPINPEKYTFFDDEVTAATDKSWEGCTIQNIKKLDENTPEGCIIDSDTILADLIEQCNYQETGLAHEIFDIYKNSADKEAVKKLFYAFTDMEFDSYLGTCMKMITRRKNTRINYLYRDASNYKKHNEVIIPGTFTEEQIHTIIDCLQGGEYFIPSEVNLPEIRFEDRTEADHPWFELDEDGFEETEAKVTCHISPEDLVKLFLERKKEWQDEFYMPADWM</sequence>